<reference evidence="2 3" key="1">
    <citation type="submission" date="2020-08" db="EMBL/GenBank/DDBJ databases">
        <title>Bridging the membrane lipid divide: bacteria of the FCB group superphylum have the potential to synthesize archaeal ether lipids.</title>
        <authorList>
            <person name="Villanueva L."/>
            <person name="Von Meijenfeldt F.A.B."/>
            <person name="Westbye A.B."/>
            <person name="Yadav S."/>
            <person name="Hopmans E.C."/>
            <person name="Dutilh B.E."/>
            <person name="Sinninghe Damste J.S."/>
        </authorList>
    </citation>
    <scope>NUCLEOTIDE SEQUENCE [LARGE SCALE GENOMIC DNA]</scope>
    <source>
        <strain evidence="2">NIOZ-UU81</strain>
    </source>
</reference>
<proteinExistence type="predicted"/>
<feature type="chain" id="PRO_5035230906" evidence="1">
    <location>
        <begin position="29"/>
        <end position="430"/>
    </location>
</feature>
<gene>
    <name evidence="2" type="ORF">H8E79_08465</name>
</gene>
<dbReference type="EMBL" id="JACNLK010000080">
    <property type="protein sequence ID" value="MBC8209181.1"/>
    <property type="molecule type" value="Genomic_DNA"/>
</dbReference>
<evidence type="ECO:0000256" key="1">
    <source>
        <dbReference type="SAM" id="SignalP"/>
    </source>
</evidence>
<accession>A0A8J6TA23</accession>
<keyword evidence="1" id="KW-0732">Signal</keyword>
<evidence type="ECO:0000313" key="3">
    <source>
        <dbReference type="Proteomes" id="UP000599024"/>
    </source>
</evidence>
<protein>
    <submittedName>
        <fullName evidence="2">Uncharacterized protein</fullName>
    </submittedName>
</protein>
<evidence type="ECO:0000313" key="2">
    <source>
        <dbReference type="EMBL" id="MBC8209181.1"/>
    </source>
</evidence>
<name>A0A8J6TA23_9BACT</name>
<sequence length="430" mass="49094">MNRITFNFLPHLACTACLLLSSAPTAQANQWQDTVYDTTGFEIGGFVDTRAGFRLQDDANERDSSLGEIRLQLEADRDYDWGHISLKGDLLHDVVLKDSTAELREISLLLYPSDNMDLKIGRQTLTWGTGDLIFINDMFPKDWQAFFIGRDNEYLKAPSDAIKTSVFFDHYSLNLIYTPVFNPSTYVSGERLSYYNPATASLAGRNARITDEQPDSWFTDAEYALRLSRQLQGWELALYGYSGFWKEPEGVNPLSGNYLFPALSVYGASVRGTMGGGIANMEMGYYDSRDSDSGSNPNIRNSELRWLVGYEHEIGHELTGALQYYVEWMQDYSDYKSNLPAGMSRRDEYRHMLTLRLTKLLHNQNLIISLFAYYSPSDQDGHLRPKISYKISDNWLVDGGANIFWGEDESTFWGRFQDNTNIYAGLRYSF</sequence>
<comment type="caution">
    <text evidence="2">The sequence shown here is derived from an EMBL/GenBank/DDBJ whole genome shotgun (WGS) entry which is preliminary data.</text>
</comment>
<organism evidence="2 3">
    <name type="scientific">Candidatus Desulfatifera sulfidica</name>
    <dbReference type="NCBI Taxonomy" id="2841691"/>
    <lineage>
        <taxon>Bacteria</taxon>
        <taxon>Pseudomonadati</taxon>
        <taxon>Thermodesulfobacteriota</taxon>
        <taxon>Desulfobulbia</taxon>
        <taxon>Desulfobulbales</taxon>
        <taxon>Desulfobulbaceae</taxon>
        <taxon>Candidatus Desulfatifera</taxon>
    </lineage>
</organism>
<dbReference type="Proteomes" id="UP000599024">
    <property type="component" value="Unassembled WGS sequence"/>
</dbReference>
<dbReference type="AlphaFoldDB" id="A0A8J6TA23"/>
<feature type="signal peptide" evidence="1">
    <location>
        <begin position="1"/>
        <end position="28"/>
    </location>
</feature>